<feature type="transmembrane region" description="Helical" evidence="1">
    <location>
        <begin position="21"/>
        <end position="45"/>
    </location>
</feature>
<dbReference type="Proteomes" id="UP001597400">
    <property type="component" value="Unassembled WGS sequence"/>
</dbReference>
<dbReference type="EMBL" id="JBHUGS010000004">
    <property type="protein sequence ID" value="MFD1951896.1"/>
    <property type="molecule type" value="Genomic_DNA"/>
</dbReference>
<keyword evidence="1" id="KW-0472">Membrane</keyword>
<reference evidence="3" key="1">
    <citation type="journal article" date="2019" name="Int. J. Syst. Evol. Microbiol.">
        <title>The Global Catalogue of Microorganisms (GCM) 10K type strain sequencing project: providing services to taxonomists for standard genome sequencing and annotation.</title>
        <authorList>
            <consortium name="The Broad Institute Genomics Platform"/>
            <consortium name="The Broad Institute Genome Sequencing Center for Infectious Disease"/>
            <person name="Wu L."/>
            <person name="Ma J."/>
        </authorList>
    </citation>
    <scope>NUCLEOTIDE SEQUENCE [LARGE SCALE GENOMIC DNA]</scope>
    <source>
        <strain evidence="3">CGMCC 1.12702</strain>
    </source>
</reference>
<protein>
    <submittedName>
        <fullName evidence="2">Uncharacterized protein</fullName>
    </submittedName>
</protein>
<keyword evidence="3" id="KW-1185">Reference proteome</keyword>
<evidence type="ECO:0000313" key="3">
    <source>
        <dbReference type="Proteomes" id="UP001597400"/>
    </source>
</evidence>
<dbReference type="RefSeq" id="WP_380930866.1">
    <property type="nucleotide sequence ID" value="NZ_JBHUGS010000004.1"/>
</dbReference>
<keyword evidence="1" id="KW-0812">Transmembrane</keyword>
<accession>A0ABW4U3U2</accession>
<gene>
    <name evidence="2" type="ORF">ACFSGX_14070</name>
</gene>
<evidence type="ECO:0000256" key="1">
    <source>
        <dbReference type="SAM" id="Phobius"/>
    </source>
</evidence>
<organism evidence="2 3">
    <name type="scientific">Sphingomonas arantia</name>
    <dbReference type="NCBI Taxonomy" id="1460676"/>
    <lineage>
        <taxon>Bacteria</taxon>
        <taxon>Pseudomonadati</taxon>
        <taxon>Pseudomonadota</taxon>
        <taxon>Alphaproteobacteria</taxon>
        <taxon>Sphingomonadales</taxon>
        <taxon>Sphingomonadaceae</taxon>
        <taxon>Sphingomonas</taxon>
    </lineage>
</organism>
<evidence type="ECO:0000313" key="2">
    <source>
        <dbReference type="EMBL" id="MFD1951896.1"/>
    </source>
</evidence>
<proteinExistence type="predicted"/>
<name>A0ABW4U3U2_9SPHN</name>
<comment type="caution">
    <text evidence="2">The sequence shown here is derived from an EMBL/GenBank/DDBJ whole genome shotgun (WGS) entry which is preliminary data.</text>
</comment>
<sequence length="46" mass="4998">MTPADGPFGRFHREVDRDRPACGAVLSWRVTIGVTILMVLLTGVVS</sequence>
<keyword evidence="1" id="KW-1133">Transmembrane helix</keyword>